<evidence type="ECO:0000313" key="5">
    <source>
        <dbReference type="Proteomes" id="UP000183967"/>
    </source>
</evidence>
<evidence type="ECO:0000256" key="2">
    <source>
        <dbReference type="ARBA" id="ARBA00023118"/>
    </source>
</evidence>
<reference evidence="5" key="1">
    <citation type="submission" date="2016-11" db="EMBL/GenBank/DDBJ databases">
        <authorList>
            <person name="Varghese N."/>
            <person name="Submissions S."/>
        </authorList>
    </citation>
    <scope>NUCLEOTIDE SEQUENCE [LARGE SCALE GENOMIC DNA]</scope>
    <source>
        <strain evidence="5">DSM 13643</strain>
    </source>
</reference>
<dbReference type="OrthoDB" id="9758700at2"/>
<evidence type="ECO:0000259" key="3">
    <source>
        <dbReference type="PROSITE" id="PS50887"/>
    </source>
</evidence>
<dbReference type="InterPro" id="IPR054767">
    <property type="entry name" value="Cas10-Cmr2_palm2"/>
</dbReference>
<dbReference type="InterPro" id="IPR043128">
    <property type="entry name" value="Rev_trsase/Diguanyl_cyclase"/>
</dbReference>
<feature type="domain" description="GGDEF" evidence="3">
    <location>
        <begin position="250"/>
        <end position="405"/>
    </location>
</feature>
<proteinExistence type="predicted"/>
<sequence>MAKYIGITIGPIIDTLSLAKDTGQLWGSSYIFSYLMKNIIKDIKSMDGGRKFLIPYTDDKELFENKNNVGLFHDRCIFEAKDDNDFDEISKIINSKLNDLANKIVNELNKKSREKYDLDEVKSYLKDYFQIYYVEQEFSPDEEVNVIINRMDELLNQVELKKSFVRIEETNFIIELLKNQNIKDSFLIEDCFEEEYLKYYFISNGSNKFKSVMHIALADLGVDHLDLDDKKSKEEIDKKIKENGSKKSYLYFAVVQADGDNMREFKKKLKTIDEFEKFSEGLLKYSKRVVDIVNCRSKGMLIFSGGDDSLFFTPVIYRDGDNIKTVFDTITEIYDAFNEIMHNQFQFSNSDELINELPSISFGVSIVYWKYPLYEALEEARTLLYQAKSSKAKINGKKQEKNAVAFNVLKHSGHVFGAVLNQSGNAYKKFKDLLKYVAVDEDGRDYIRAVEQKLMRDHFIIERILEKKDKNRLKNYFINNFDEDTYKGKYDYLDKVREFIECAYEEMDELCKQDQKEDNSKVSEFIMYIHSCLKFISFLNEKVGDDE</sequence>
<dbReference type="Proteomes" id="UP000183967">
    <property type="component" value="Unassembled WGS sequence"/>
</dbReference>
<dbReference type="PROSITE" id="PS50887">
    <property type="entry name" value="GGDEF"/>
    <property type="match status" value="1"/>
</dbReference>
<keyword evidence="2" id="KW-0051">Antiviral defense</keyword>
<keyword evidence="5" id="KW-1185">Reference proteome</keyword>
<keyword evidence="1" id="KW-0547">Nucleotide-binding</keyword>
<dbReference type="InterPro" id="IPR013407">
    <property type="entry name" value="CRISPR-assoc_prot_Cmr2"/>
</dbReference>
<evidence type="ECO:0000256" key="1">
    <source>
        <dbReference type="ARBA" id="ARBA00022741"/>
    </source>
</evidence>
<name>A0A1M5UHT4_9FIRM</name>
<evidence type="ECO:0000313" key="4">
    <source>
        <dbReference type="EMBL" id="SHH62223.1"/>
    </source>
</evidence>
<dbReference type="NCBIfam" id="TIGR02577">
    <property type="entry name" value="cas_TM1794_Cmr2"/>
    <property type="match status" value="1"/>
</dbReference>
<dbReference type="Gene3D" id="3.30.70.270">
    <property type="match status" value="1"/>
</dbReference>
<dbReference type="AlphaFoldDB" id="A0A1M5UHT4"/>
<accession>A0A1M5UHT4</accession>
<dbReference type="InterPro" id="IPR038242">
    <property type="entry name" value="Cmr2_N"/>
</dbReference>
<dbReference type="Pfam" id="PF22335">
    <property type="entry name" value="Cas10-Cmr2_palm2"/>
    <property type="match status" value="1"/>
</dbReference>
<dbReference type="Gene3D" id="3.30.70.2220">
    <property type="entry name" value="CRISPR-Cas system, Cmr2 subunit, D1 domain, cysteine cluster"/>
    <property type="match status" value="1"/>
</dbReference>
<dbReference type="GO" id="GO:0000166">
    <property type="term" value="F:nucleotide binding"/>
    <property type="evidence" value="ECO:0007669"/>
    <property type="project" value="UniProtKB-KW"/>
</dbReference>
<dbReference type="RefSeq" id="WP_073196522.1">
    <property type="nucleotide sequence ID" value="NZ_FQXO01000034.1"/>
</dbReference>
<protein>
    <submittedName>
        <fullName evidence="4">CRISPR-associated protein, Cmr2 family</fullName>
    </submittedName>
</protein>
<dbReference type="Pfam" id="PF12469">
    <property type="entry name" value="Cmr2_N"/>
    <property type="match status" value="1"/>
</dbReference>
<organism evidence="4 5">
    <name type="scientific">Caloranaerobacter azorensis DSM 13643</name>
    <dbReference type="NCBI Taxonomy" id="1121264"/>
    <lineage>
        <taxon>Bacteria</taxon>
        <taxon>Bacillati</taxon>
        <taxon>Bacillota</taxon>
        <taxon>Tissierellia</taxon>
        <taxon>Tissierellales</taxon>
        <taxon>Thermohalobacteraceae</taxon>
        <taxon>Caloranaerobacter</taxon>
    </lineage>
</organism>
<dbReference type="InterPro" id="IPR000160">
    <property type="entry name" value="GGDEF_dom"/>
</dbReference>
<dbReference type="GO" id="GO:0051607">
    <property type="term" value="P:defense response to virus"/>
    <property type="evidence" value="ECO:0007669"/>
    <property type="project" value="UniProtKB-KW"/>
</dbReference>
<dbReference type="InterPro" id="IPR024615">
    <property type="entry name" value="CRISPR-assoc_Cmr2_N"/>
</dbReference>
<dbReference type="EMBL" id="FQXO01000034">
    <property type="protein sequence ID" value="SHH62223.1"/>
    <property type="molecule type" value="Genomic_DNA"/>
</dbReference>
<gene>
    <name evidence="4" type="ORF">SAMN02745135_01421</name>
</gene>